<proteinExistence type="inferred from homology"/>
<dbReference type="HAMAP" id="MF_00259">
    <property type="entry name" value="GcvT"/>
    <property type="match status" value="1"/>
</dbReference>
<evidence type="ECO:0000256" key="1">
    <source>
        <dbReference type="ARBA" id="ARBA00008609"/>
    </source>
</evidence>
<dbReference type="PANTHER" id="PTHR43757:SF2">
    <property type="entry name" value="AMINOMETHYLTRANSFERASE, MITOCHONDRIAL"/>
    <property type="match status" value="1"/>
</dbReference>
<dbReference type="GO" id="GO:0032259">
    <property type="term" value="P:methylation"/>
    <property type="evidence" value="ECO:0007669"/>
    <property type="project" value="UniProtKB-KW"/>
</dbReference>
<dbReference type="Gene3D" id="4.10.1250.10">
    <property type="entry name" value="Aminomethyltransferase fragment"/>
    <property type="match status" value="1"/>
</dbReference>
<dbReference type="InterPro" id="IPR029043">
    <property type="entry name" value="GcvT/YgfZ_C"/>
</dbReference>
<evidence type="ECO:0000256" key="3">
    <source>
        <dbReference type="ARBA" id="ARBA00022576"/>
    </source>
</evidence>
<comment type="catalytic activity">
    <reaction evidence="6 7">
        <text>N(6)-[(R)-S(8)-aminomethyldihydrolipoyl]-L-lysyl-[protein] + (6S)-5,6,7,8-tetrahydrofolate = N(6)-[(R)-dihydrolipoyl]-L-lysyl-[protein] + (6R)-5,10-methylene-5,6,7,8-tetrahydrofolate + NH4(+)</text>
        <dbReference type="Rhea" id="RHEA:16945"/>
        <dbReference type="Rhea" id="RHEA-COMP:10475"/>
        <dbReference type="Rhea" id="RHEA-COMP:10492"/>
        <dbReference type="ChEBI" id="CHEBI:15636"/>
        <dbReference type="ChEBI" id="CHEBI:28938"/>
        <dbReference type="ChEBI" id="CHEBI:57453"/>
        <dbReference type="ChEBI" id="CHEBI:83100"/>
        <dbReference type="ChEBI" id="CHEBI:83143"/>
        <dbReference type="EC" id="2.1.2.10"/>
    </reaction>
</comment>
<dbReference type="Gene3D" id="3.30.70.1400">
    <property type="entry name" value="Aminomethyltransferase beta-barrel domains"/>
    <property type="match status" value="1"/>
</dbReference>
<accession>A0A2Z4FK47</accession>
<dbReference type="InterPro" id="IPR022903">
    <property type="entry name" value="GcvT_bac"/>
</dbReference>
<dbReference type="InterPro" id="IPR027266">
    <property type="entry name" value="TrmE/GcvT-like"/>
</dbReference>
<evidence type="ECO:0000256" key="2">
    <source>
        <dbReference type="ARBA" id="ARBA00012616"/>
    </source>
</evidence>
<dbReference type="OrthoDB" id="9806257at2"/>
<dbReference type="InterPro" id="IPR006223">
    <property type="entry name" value="GcvT"/>
</dbReference>
<keyword evidence="12" id="KW-1185">Reference proteome</keyword>
<comment type="subunit">
    <text evidence="7">The glycine cleavage system is composed of four proteins: P, T, L and H.</text>
</comment>
<dbReference type="AlphaFoldDB" id="A0A2Z4FK47"/>
<dbReference type="FunFam" id="4.10.1250.10:FF:000001">
    <property type="entry name" value="Aminomethyltransferase"/>
    <property type="match status" value="1"/>
</dbReference>
<dbReference type="GO" id="GO:0008483">
    <property type="term" value="F:transaminase activity"/>
    <property type="evidence" value="ECO:0007669"/>
    <property type="project" value="UniProtKB-KW"/>
</dbReference>
<dbReference type="InterPro" id="IPR028896">
    <property type="entry name" value="GcvT/YgfZ/DmdA"/>
</dbReference>
<dbReference type="SUPFAM" id="SSF103025">
    <property type="entry name" value="Folate-binding domain"/>
    <property type="match status" value="1"/>
</dbReference>
<dbReference type="PIRSF" id="PIRSF006487">
    <property type="entry name" value="GcvT"/>
    <property type="match status" value="1"/>
</dbReference>
<evidence type="ECO:0000256" key="7">
    <source>
        <dbReference type="HAMAP-Rule" id="MF_00259"/>
    </source>
</evidence>
<comment type="similarity">
    <text evidence="1 7">Belongs to the GcvT family.</text>
</comment>
<evidence type="ECO:0000256" key="6">
    <source>
        <dbReference type="ARBA" id="ARBA00047665"/>
    </source>
</evidence>
<dbReference type="PANTHER" id="PTHR43757">
    <property type="entry name" value="AMINOMETHYLTRANSFERASE"/>
    <property type="match status" value="1"/>
</dbReference>
<evidence type="ECO:0000256" key="5">
    <source>
        <dbReference type="ARBA" id="ARBA00031395"/>
    </source>
</evidence>
<dbReference type="Gene3D" id="2.40.30.110">
    <property type="entry name" value="Aminomethyltransferase beta-barrel domains"/>
    <property type="match status" value="1"/>
</dbReference>
<dbReference type="InterPro" id="IPR013977">
    <property type="entry name" value="GcvT_C"/>
</dbReference>
<feature type="domain" description="Aminomethyltransferase C-terminal" evidence="10">
    <location>
        <begin position="293"/>
        <end position="370"/>
    </location>
</feature>
<dbReference type="NCBIfam" id="TIGR00528">
    <property type="entry name" value="gcvT"/>
    <property type="match status" value="1"/>
</dbReference>
<dbReference type="GO" id="GO:0005829">
    <property type="term" value="C:cytosol"/>
    <property type="evidence" value="ECO:0007669"/>
    <property type="project" value="TreeGrafter"/>
</dbReference>
<dbReference type="InterPro" id="IPR006222">
    <property type="entry name" value="GCVT_N"/>
</dbReference>
<dbReference type="Proteomes" id="UP000249799">
    <property type="component" value="Chromosome"/>
</dbReference>
<keyword evidence="3 7" id="KW-0032">Aminotransferase</keyword>
<keyword evidence="11" id="KW-0489">Methyltransferase</keyword>
<protein>
    <recommendedName>
        <fullName evidence="2 7">Aminomethyltransferase</fullName>
        <ecNumber evidence="2 7">2.1.2.10</ecNumber>
    </recommendedName>
    <alternativeName>
        <fullName evidence="5 7">Glycine cleavage system T protein</fullName>
    </alternativeName>
</protein>
<dbReference type="KEGG" id="bsed:DN745_08325"/>
<dbReference type="GO" id="GO:0005960">
    <property type="term" value="C:glycine cleavage complex"/>
    <property type="evidence" value="ECO:0007669"/>
    <property type="project" value="InterPro"/>
</dbReference>
<dbReference type="EC" id="2.1.2.10" evidence="2 7"/>
<sequence length="372" mass="41020">MSDAQESTDTKSIPLEHRHRELGARMTPFAGYMMPLQYAGIKEEHLAVRNGVGLFDVSHMGEVEFVGPDAIAMIDGLVTNDASKLVDGQAMYAALCNEEGGIIDDVLVYRLAEDHVMVCVNASRRAEDLAHMKANARGDAELRDTSDQYVLLAIQGPRAIDLLKALAPDEADAFEALRYYRARRGVVAGVEMLVSRTGYTGEDGFELYIPVAQAEAVFDATLEAGEDFDLAMCGLGCRDTLRLEARFNLYGQEMDETTNPFEAGLGWTVKLKKKTPFVGQDALKSIKERGLTRKLCGFVLQGKGMIRPGYEIYIGEQRVGEVTSGSWGPTLEESIGLGYIDLEFADAPMVDIQIRKKRVPAQLTSKPFYKRD</sequence>
<gene>
    <name evidence="7 11" type="primary">gcvT</name>
    <name evidence="11" type="ORF">DN745_08325</name>
</gene>
<feature type="domain" description="GCVT N-terminal" evidence="9">
    <location>
        <begin position="16"/>
        <end position="273"/>
    </location>
</feature>
<dbReference type="Pfam" id="PF08669">
    <property type="entry name" value="GCV_T_C"/>
    <property type="match status" value="1"/>
</dbReference>
<evidence type="ECO:0000256" key="4">
    <source>
        <dbReference type="ARBA" id="ARBA00022679"/>
    </source>
</evidence>
<evidence type="ECO:0000256" key="8">
    <source>
        <dbReference type="PIRSR" id="PIRSR006487-1"/>
    </source>
</evidence>
<organism evidence="11 12">
    <name type="scientific">Bradymonas sediminis</name>
    <dbReference type="NCBI Taxonomy" id="1548548"/>
    <lineage>
        <taxon>Bacteria</taxon>
        <taxon>Deltaproteobacteria</taxon>
        <taxon>Bradymonadales</taxon>
        <taxon>Bradymonadaceae</taxon>
        <taxon>Bradymonas</taxon>
    </lineage>
</organism>
<evidence type="ECO:0000313" key="11">
    <source>
        <dbReference type="EMBL" id="AWV89341.1"/>
    </source>
</evidence>
<comment type="function">
    <text evidence="7">The glycine cleavage system catalyzes the degradation of glycine.</text>
</comment>
<dbReference type="GO" id="GO:0004047">
    <property type="term" value="F:aminomethyltransferase activity"/>
    <property type="evidence" value="ECO:0007669"/>
    <property type="project" value="UniProtKB-UniRule"/>
</dbReference>
<evidence type="ECO:0000259" key="10">
    <source>
        <dbReference type="Pfam" id="PF08669"/>
    </source>
</evidence>
<dbReference type="Pfam" id="PF01571">
    <property type="entry name" value="GCV_T"/>
    <property type="match status" value="1"/>
</dbReference>
<feature type="binding site" evidence="8">
    <location>
        <position position="206"/>
    </location>
    <ligand>
        <name>substrate</name>
    </ligand>
</feature>
<reference evidence="11 12" key="1">
    <citation type="submission" date="2018-06" db="EMBL/GenBank/DDBJ databases">
        <title>Lujinxingia sediminis gen. nov. sp. nov., a new facultative anaerobic member of the class Deltaproteobacteria, and proposal of Lujinxingaceae fam. nov.</title>
        <authorList>
            <person name="Guo L.-Y."/>
            <person name="Li C.-M."/>
            <person name="Wang S."/>
            <person name="Du Z.-J."/>
        </authorList>
    </citation>
    <scope>NUCLEOTIDE SEQUENCE [LARGE SCALE GENOMIC DNA]</scope>
    <source>
        <strain evidence="11 12">FA350</strain>
    </source>
</reference>
<evidence type="ECO:0000313" key="12">
    <source>
        <dbReference type="Proteomes" id="UP000249799"/>
    </source>
</evidence>
<name>A0A2Z4FK47_9DELT</name>
<dbReference type="GO" id="GO:0019464">
    <property type="term" value="P:glycine decarboxylation via glycine cleavage system"/>
    <property type="evidence" value="ECO:0007669"/>
    <property type="project" value="UniProtKB-UniRule"/>
</dbReference>
<dbReference type="SUPFAM" id="SSF101790">
    <property type="entry name" value="Aminomethyltransferase beta-barrel domain"/>
    <property type="match status" value="1"/>
</dbReference>
<dbReference type="Gene3D" id="3.30.1360.120">
    <property type="entry name" value="Probable tRNA modification gtpase trme, domain 1"/>
    <property type="match status" value="1"/>
</dbReference>
<evidence type="ECO:0000259" key="9">
    <source>
        <dbReference type="Pfam" id="PF01571"/>
    </source>
</evidence>
<dbReference type="NCBIfam" id="NF001567">
    <property type="entry name" value="PRK00389.1"/>
    <property type="match status" value="1"/>
</dbReference>
<dbReference type="RefSeq" id="WP_111333774.1">
    <property type="nucleotide sequence ID" value="NZ_CP030032.1"/>
</dbReference>
<dbReference type="EMBL" id="CP030032">
    <property type="protein sequence ID" value="AWV89341.1"/>
    <property type="molecule type" value="Genomic_DNA"/>
</dbReference>
<dbReference type="FunFam" id="3.30.70.1400:FF:000001">
    <property type="entry name" value="Aminomethyltransferase"/>
    <property type="match status" value="1"/>
</dbReference>
<keyword evidence="4 7" id="KW-0808">Transferase</keyword>
<dbReference type="GO" id="GO:0008168">
    <property type="term" value="F:methyltransferase activity"/>
    <property type="evidence" value="ECO:0007669"/>
    <property type="project" value="UniProtKB-KW"/>
</dbReference>